<evidence type="ECO:0000256" key="1">
    <source>
        <dbReference type="ARBA" id="ARBA00004141"/>
    </source>
</evidence>
<dbReference type="WBParaSite" id="PTRK_0000830300.1">
    <property type="protein sequence ID" value="PTRK_0000830300.1"/>
    <property type="gene ID" value="PTRK_0000830300"/>
</dbReference>
<proteinExistence type="predicted"/>
<keyword evidence="3 5" id="KW-1133">Transmembrane helix</keyword>
<organism evidence="6 7">
    <name type="scientific">Parastrongyloides trichosuri</name>
    <name type="common">Possum-specific nematode worm</name>
    <dbReference type="NCBI Taxonomy" id="131310"/>
    <lineage>
        <taxon>Eukaryota</taxon>
        <taxon>Metazoa</taxon>
        <taxon>Ecdysozoa</taxon>
        <taxon>Nematoda</taxon>
        <taxon>Chromadorea</taxon>
        <taxon>Rhabditida</taxon>
        <taxon>Tylenchina</taxon>
        <taxon>Panagrolaimomorpha</taxon>
        <taxon>Strongyloidoidea</taxon>
        <taxon>Strongyloididae</taxon>
        <taxon>Parastrongyloides</taxon>
    </lineage>
</organism>
<dbReference type="STRING" id="131310.A0A0N4ZJS1"/>
<keyword evidence="4 5" id="KW-0472">Membrane</keyword>
<dbReference type="Proteomes" id="UP000038045">
    <property type="component" value="Unplaced"/>
</dbReference>
<reference evidence="7" key="1">
    <citation type="submission" date="2017-02" db="UniProtKB">
        <authorList>
            <consortium name="WormBaseParasite"/>
        </authorList>
    </citation>
    <scope>IDENTIFICATION</scope>
</reference>
<feature type="transmembrane region" description="Helical" evidence="5">
    <location>
        <begin position="120"/>
        <end position="143"/>
    </location>
</feature>
<evidence type="ECO:0000313" key="6">
    <source>
        <dbReference type="Proteomes" id="UP000038045"/>
    </source>
</evidence>
<feature type="transmembrane region" description="Helical" evidence="5">
    <location>
        <begin position="164"/>
        <end position="184"/>
    </location>
</feature>
<dbReference type="GO" id="GO:0016020">
    <property type="term" value="C:membrane"/>
    <property type="evidence" value="ECO:0007669"/>
    <property type="project" value="UniProtKB-SubCell"/>
</dbReference>
<dbReference type="Gene3D" id="1.20.1510.10">
    <property type="entry name" value="Cation efflux protein transmembrane domain"/>
    <property type="match status" value="1"/>
</dbReference>
<sequence>MSTIENNNDKNEYEKIHLNEENERNIYGSVSIFVLLLTTIEALFGCSCNSLALLADSCRLFADFLMYFKVSTTSTKKQKIIETLVLGIGIFLLIVLAAAFIFLSIQRLSLSDVPIKSTQMLVGAFIAMLSNIGICIIHATDILEPRKYTLITDFISVRIQQTCHVLINHGLGFIVFFSALLIYISDYFIFMDSIAAIVMSILLLSNIVAIVNKYIIRTTKKYSYDEI</sequence>
<keyword evidence="2 5" id="KW-0812">Transmembrane</keyword>
<dbReference type="SUPFAM" id="SSF161111">
    <property type="entry name" value="Cation efflux protein transmembrane domain-like"/>
    <property type="match status" value="1"/>
</dbReference>
<evidence type="ECO:0000313" key="7">
    <source>
        <dbReference type="WBParaSite" id="PTRK_0000830300.1"/>
    </source>
</evidence>
<evidence type="ECO:0000256" key="3">
    <source>
        <dbReference type="ARBA" id="ARBA00022989"/>
    </source>
</evidence>
<comment type="subcellular location">
    <subcellularLocation>
        <location evidence="1">Membrane</location>
        <topology evidence="1">Multi-pass membrane protein</topology>
    </subcellularLocation>
</comment>
<accession>A0A0N4ZJS1</accession>
<dbReference type="AlphaFoldDB" id="A0A0N4ZJS1"/>
<dbReference type="InterPro" id="IPR027469">
    <property type="entry name" value="Cation_efflux_TMD_sf"/>
</dbReference>
<evidence type="ECO:0000256" key="4">
    <source>
        <dbReference type="ARBA" id="ARBA00023136"/>
    </source>
</evidence>
<evidence type="ECO:0000256" key="2">
    <source>
        <dbReference type="ARBA" id="ARBA00022692"/>
    </source>
</evidence>
<keyword evidence="6" id="KW-1185">Reference proteome</keyword>
<feature type="transmembrane region" description="Helical" evidence="5">
    <location>
        <begin position="80"/>
        <end position="105"/>
    </location>
</feature>
<name>A0A0N4ZJS1_PARTI</name>
<protein>
    <submittedName>
        <fullName evidence="7">DUF1275 domain-containing protein</fullName>
    </submittedName>
</protein>
<evidence type="ECO:0000256" key="5">
    <source>
        <dbReference type="SAM" id="Phobius"/>
    </source>
</evidence>
<feature type="transmembrane region" description="Helical" evidence="5">
    <location>
        <begin position="190"/>
        <end position="211"/>
    </location>
</feature>